<sequence>MKRWLTFCLSMLMVLSAGPMVFGAETAEDISGINAEIPEEVTAEMEDSLSMEEEILSAEEEASADEGQIQEIPATDYIPVLMYHHFAQRDMGRGNGVVVTQAELEEQIKYFKEQGYRIISLEELDHLLTRAEMNPKEESGLGLSAKYLCITMDDGYYSNYDLAYPIFRQERVPAAIFAITDSVTNHVGLRKFTWKEAGEMVKNSQVRIYNHTSNHIAADDTDEDSFVAAVLEGQEALESHLAQQRDTVTALAYPNGENTPEIQQRLLEAGVRLQFTVTPGVVNRNTSRTAIPRIMVVSGMTGAEILERASRLAAATME</sequence>
<dbReference type="RefSeq" id="WP_205132473.1">
    <property type="nucleotide sequence ID" value="NZ_JACSNT010000001.1"/>
</dbReference>
<dbReference type="InterPro" id="IPR011330">
    <property type="entry name" value="Glyco_hydro/deAcase_b/a-brl"/>
</dbReference>
<gene>
    <name evidence="5" type="ORF">H9X83_00355</name>
</gene>
<organism evidence="5 6">
    <name type="scientific">Anaerotignum lactatifermentans</name>
    <dbReference type="NCBI Taxonomy" id="160404"/>
    <lineage>
        <taxon>Bacteria</taxon>
        <taxon>Bacillati</taxon>
        <taxon>Bacillota</taxon>
        <taxon>Clostridia</taxon>
        <taxon>Lachnospirales</taxon>
        <taxon>Anaerotignaceae</taxon>
        <taxon>Anaerotignum</taxon>
    </lineage>
</organism>
<name>A0ABS2G7I0_9FIRM</name>
<comment type="caution">
    <text evidence="5">The sequence shown here is derived from an EMBL/GenBank/DDBJ whole genome shotgun (WGS) entry which is preliminary data.</text>
</comment>
<dbReference type="EMBL" id="JACSNV010000001">
    <property type="protein sequence ID" value="MBM6876613.1"/>
    <property type="molecule type" value="Genomic_DNA"/>
</dbReference>
<dbReference type="Pfam" id="PF01522">
    <property type="entry name" value="Polysacc_deac_1"/>
    <property type="match status" value="1"/>
</dbReference>
<keyword evidence="6" id="KW-1185">Reference proteome</keyword>
<dbReference type="Gene3D" id="3.20.20.370">
    <property type="entry name" value="Glycoside hydrolase/deacetylase"/>
    <property type="match status" value="1"/>
</dbReference>
<feature type="chain" id="PRO_5047486539" evidence="3">
    <location>
        <begin position="24"/>
        <end position="318"/>
    </location>
</feature>
<dbReference type="CDD" id="cd10918">
    <property type="entry name" value="CE4_NodB_like_5s_6s"/>
    <property type="match status" value="1"/>
</dbReference>
<feature type="signal peptide" evidence="3">
    <location>
        <begin position="1"/>
        <end position="23"/>
    </location>
</feature>
<protein>
    <submittedName>
        <fullName evidence="5">Polysaccharide deacetylase family protein</fullName>
    </submittedName>
</protein>
<proteinExistence type="predicted"/>
<comment type="subcellular location">
    <subcellularLocation>
        <location evidence="1">Secreted</location>
    </subcellularLocation>
</comment>
<evidence type="ECO:0000259" key="4">
    <source>
        <dbReference type="PROSITE" id="PS51677"/>
    </source>
</evidence>
<dbReference type="InterPro" id="IPR002509">
    <property type="entry name" value="NODB_dom"/>
</dbReference>
<dbReference type="InterPro" id="IPR051398">
    <property type="entry name" value="Polysacch_Deacetylase"/>
</dbReference>
<evidence type="ECO:0000313" key="6">
    <source>
        <dbReference type="Proteomes" id="UP000729290"/>
    </source>
</evidence>
<accession>A0ABS2G7I0</accession>
<dbReference type="SUPFAM" id="SSF88713">
    <property type="entry name" value="Glycoside hydrolase/deacetylase"/>
    <property type="match status" value="1"/>
</dbReference>
<keyword evidence="2 3" id="KW-0732">Signal</keyword>
<evidence type="ECO:0000256" key="3">
    <source>
        <dbReference type="SAM" id="SignalP"/>
    </source>
</evidence>
<evidence type="ECO:0000313" key="5">
    <source>
        <dbReference type="EMBL" id="MBM6876613.1"/>
    </source>
</evidence>
<dbReference type="PROSITE" id="PS51677">
    <property type="entry name" value="NODB"/>
    <property type="match status" value="1"/>
</dbReference>
<dbReference type="PANTHER" id="PTHR34216">
    <property type="match status" value="1"/>
</dbReference>
<feature type="domain" description="NodB homology" evidence="4">
    <location>
        <begin position="146"/>
        <end position="318"/>
    </location>
</feature>
<evidence type="ECO:0000256" key="2">
    <source>
        <dbReference type="ARBA" id="ARBA00022729"/>
    </source>
</evidence>
<dbReference type="PANTHER" id="PTHR34216:SF3">
    <property type="entry name" value="POLY-BETA-1,6-N-ACETYL-D-GLUCOSAMINE N-DEACETYLASE"/>
    <property type="match status" value="1"/>
</dbReference>
<dbReference type="Proteomes" id="UP000729290">
    <property type="component" value="Unassembled WGS sequence"/>
</dbReference>
<evidence type="ECO:0000256" key="1">
    <source>
        <dbReference type="ARBA" id="ARBA00004613"/>
    </source>
</evidence>
<reference evidence="5 6" key="1">
    <citation type="journal article" date="2021" name="Sci. Rep.">
        <title>The distribution of antibiotic resistance genes in chicken gut microbiota commensals.</title>
        <authorList>
            <person name="Juricova H."/>
            <person name="Matiasovicova J."/>
            <person name="Kubasova T."/>
            <person name="Cejkova D."/>
            <person name="Rychlik I."/>
        </authorList>
    </citation>
    <scope>NUCLEOTIDE SEQUENCE [LARGE SCALE GENOMIC DNA]</scope>
    <source>
        <strain evidence="5 6">An431b</strain>
    </source>
</reference>